<dbReference type="Pfam" id="PF02861">
    <property type="entry name" value="Clp_N"/>
    <property type="match status" value="1"/>
</dbReference>
<name>A0AAD3DHV2_9CHLO</name>
<comment type="caution">
    <text evidence="3">The sequence shown here is derived from an EMBL/GenBank/DDBJ whole genome shotgun (WGS) entry which is preliminary data.</text>
</comment>
<dbReference type="AlphaFoldDB" id="A0AAD3DHV2"/>
<dbReference type="Gene3D" id="1.10.1780.10">
    <property type="entry name" value="Clp, N-terminal domain"/>
    <property type="match status" value="1"/>
</dbReference>
<protein>
    <recommendedName>
        <fullName evidence="2">Clp R domain-containing protein</fullName>
    </recommendedName>
</protein>
<dbReference type="InterPro" id="IPR036628">
    <property type="entry name" value="Clp_N_dom_sf"/>
</dbReference>
<dbReference type="EMBL" id="BMAR01000002">
    <property type="protein sequence ID" value="GFR42100.1"/>
    <property type="molecule type" value="Genomic_DNA"/>
</dbReference>
<reference evidence="3 4" key="1">
    <citation type="journal article" date="2021" name="Sci. Rep.">
        <title>Genome sequencing of the multicellular alga Astrephomene provides insights into convergent evolution of germ-soma differentiation.</title>
        <authorList>
            <person name="Yamashita S."/>
            <person name="Yamamoto K."/>
            <person name="Matsuzaki R."/>
            <person name="Suzuki S."/>
            <person name="Yamaguchi H."/>
            <person name="Hirooka S."/>
            <person name="Minakuchi Y."/>
            <person name="Miyagishima S."/>
            <person name="Kawachi M."/>
            <person name="Toyoda A."/>
            <person name="Nozaki H."/>
        </authorList>
    </citation>
    <scope>NUCLEOTIDE SEQUENCE [LARGE SCALE GENOMIC DNA]</scope>
    <source>
        <strain evidence="3 4">NIES-4017</strain>
    </source>
</reference>
<sequence length="249" mass="27195">MNTLAPRVAGARPTSTFITSVCRCPVIAASRSIPHGSSSRPDYTSSVLASRMEPNNIRRCPGTLVTRAAAAAIEEQEEEIGANAAVDAIVRYALNLARASETYEVHAWMLLLGILKYENCSAAQILKKLGLEDLYGAWNEVLWALNVCDGLKPRSFVTEMKFSNGAASVLAAASDFAKWHGKSKMGSEDMLMALAAGKVFEGLFPDLNLNFERVRKAVEKHTGRRYALPGEEQDEERGPLKSEDDISFL</sequence>
<dbReference type="InterPro" id="IPR004176">
    <property type="entry name" value="Clp_R_N"/>
</dbReference>
<evidence type="ECO:0000313" key="4">
    <source>
        <dbReference type="Proteomes" id="UP001054857"/>
    </source>
</evidence>
<evidence type="ECO:0000313" key="3">
    <source>
        <dbReference type="EMBL" id="GFR42100.1"/>
    </source>
</evidence>
<feature type="compositionally biased region" description="Basic and acidic residues" evidence="1">
    <location>
        <begin position="236"/>
        <end position="249"/>
    </location>
</feature>
<dbReference type="Proteomes" id="UP001054857">
    <property type="component" value="Unassembled WGS sequence"/>
</dbReference>
<gene>
    <name evidence="3" type="ORF">Agub_g2942</name>
</gene>
<feature type="region of interest" description="Disordered" evidence="1">
    <location>
        <begin position="225"/>
        <end position="249"/>
    </location>
</feature>
<organism evidence="3 4">
    <name type="scientific">Astrephomene gubernaculifera</name>
    <dbReference type="NCBI Taxonomy" id="47775"/>
    <lineage>
        <taxon>Eukaryota</taxon>
        <taxon>Viridiplantae</taxon>
        <taxon>Chlorophyta</taxon>
        <taxon>core chlorophytes</taxon>
        <taxon>Chlorophyceae</taxon>
        <taxon>CS clade</taxon>
        <taxon>Chlamydomonadales</taxon>
        <taxon>Astrephomenaceae</taxon>
        <taxon>Astrephomene</taxon>
    </lineage>
</organism>
<accession>A0AAD3DHV2</accession>
<feature type="domain" description="Clp R" evidence="2">
    <location>
        <begin position="86"/>
        <end position="196"/>
    </location>
</feature>
<evidence type="ECO:0000256" key="1">
    <source>
        <dbReference type="SAM" id="MobiDB-lite"/>
    </source>
</evidence>
<keyword evidence="4" id="KW-1185">Reference proteome</keyword>
<dbReference type="SUPFAM" id="SSF81923">
    <property type="entry name" value="Double Clp-N motif"/>
    <property type="match status" value="1"/>
</dbReference>
<evidence type="ECO:0000259" key="2">
    <source>
        <dbReference type="Pfam" id="PF02861"/>
    </source>
</evidence>
<proteinExistence type="predicted"/>